<dbReference type="RefSeq" id="WP_346336791.1">
    <property type="nucleotide sequence ID" value="NZ_JBBYXI010000002.1"/>
</dbReference>
<organism evidence="2 3">
    <name type="scientific">Hohaiivirga grylli</name>
    <dbReference type="NCBI Taxonomy" id="3133970"/>
    <lineage>
        <taxon>Bacteria</taxon>
        <taxon>Pseudomonadati</taxon>
        <taxon>Pseudomonadota</taxon>
        <taxon>Alphaproteobacteria</taxon>
        <taxon>Hyphomicrobiales</taxon>
        <taxon>Methylobacteriaceae</taxon>
        <taxon>Hohaiivirga</taxon>
    </lineage>
</organism>
<gene>
    <name evidence="2" type="ORF">WJT86_06840</name>
</gene>
<dbReference type="EMBL" id="JBBYXI010000002">
    <property type="protein sequence ID" value="MEN3930773.1"/>
    <property type="molecule type" value="Genomic_DNA"/>
</dbReference>
<dbReference type="SUPFAM" id="SSF50475">
    <property type="entry name" value="FMN-binding split barrel"/>
    <property type="match status" value="1"/>
</dbReference>
<keyword evidence="3" id="KW-1185">Reference proteome</keyword>
<feature type="domain" description="CREG-like beta-barrel" evidence="1">
    <location>
        <begin position="24"/>
        <end position="163"/>
    </location>
</feature>
<dbReference type="InterPro" id="IPR012349">
    <property type="entry name" value="Split_barrel_FMN-bd"/>
</dbReference>
<sequence length="252" mass="27679">MSISSITPRDKEIPQSAREAFDARELACTIIRTYRSAALATLDPSGYPYSSVTDVVSDQDGSLVFLMAGVALHTRNIKADNRISVILANLGQGDALSKERLTLVGRCELVDEQDIERLSFRFLQRHPKEKAYLGLPDARLYRLNVESVQLSAGPGRNASDVTAEELKTDISGAEQLLTDEPKILADINASPERLSALAKSQGLSEGRWKVTGIDPEGIDLTLVDQTIRIWFKARVTNQEALMIALDEAVLEI</sequence>
<comment type="caution">
    <text evidence="2">The sequence shown here is derived from an EMBL/GenBank/DDBJ whole genome shotgun (WGS) entry which is preliminary data.</text>
</comment>
<evidence type="ECO:0000259" key="1">
    <source>
        <dbReference type="Pfam" id="PF13883"/>
    </source>
</evidence>
<dbReference type="Proteomes" id="UP001418637">
    <property type="component" value="Unassembled WGS sequence"/>
</dbReference>
<name>A0ABV0BJK8_9HYPH</name>
<dbReference type="Pfam" id="PF13883">
    <property type="entry name" value="CREG_beta-barrel"/>
    <property type="match status" value="1"/>
</dbReference>
<dbReference type="Gene3D" id="3.20.180.10">
    <property type="entry name" value="PNP-oxidase-like"/>
    <property type="match status" value="1"/>
</dbReference>
<dbReference type="InterPro" id="IPR037119">
    <property type="entry name" value="Haem_oxidase_HugZ-like_sf"/>
</dbReference>
<dbReference type="PANTHER" id="PTHR13343">
    <property type="entry name" value="CREG1 PROTEIN"/>
    <property type="match status" value="1"/>
</dbReference>
<protein>
    <submittedName>
        <fullName evidence="2">Pyridoxamine 5'-phosphate oxidase family protein</fullName>
    </submittedName>
</protein>
<reference evidence="2 3" key="1">
    <citation type="submission" date="2024-04" db="EMBL/GenBank/DDBJ databases">
        <title>A novel species isolated from cricket.</title>
        <authorList>
            <person name="Wang H.-C."/>
        </authorList>
    </citation>
    <scope>NUCLEOTIDE SEQUENCE [LARGE SCALE GENOMIC DNA]</scope>
    <source>
        <strain evidence="2 3">WL0021</strain>
    </source>
</reference>
<accession>A0ABV0BJK8</accession>
<dbReference type="PANTHER" id="PTHR13343:SF17">
    <property type="entry name" value="CELLULAR REPRESSOR OF E1A-STIMULATED GENES, ISOFORM A"/>
    <property type="match status" value="1"/>
</dbReference>
<dbReference type="Gene3D" id="2.30.110.10">
    <property type="entry name" value="Electron Transport, Fmn-binding Protein, Chain A"/>
    <property type="match status" value="1"/>
</dbReference>
<dbReference type="InterPro" id="IPR055343">
    <property type="entry name" value="CREG_beta-barrel"/>
</dbReference>
<proteinExistence type="predicted"/>
<evidence type="ECO:0000313" key="3">
    <source>
        <dbReference type="Proteomes" id="UP001418637"/>
    </source>
</evidence>
<evidence type="ECO:0000313" key="2">
    <source>
        <dbReference type="EMBL" id="MEN3930773.1"/>
    </source>
</evidence>